<organism evidence="1 2">
    <name type="scientific">Gossypium armourianum</name>
    <dbReference type="NCBI Taxonomy" id="34283"/>
    <lineage>
        <taxon>Eukaryota</taxon>
        <taxon>Viridiplantae</taxon>
        <taxon>Streptophyta</taxon>
        <taxon>Embryophyta</taxon>
        <taxon>Tracheophyta</taxon>
        <taxon>Spermatophyta</taxon>
        <taxon>Magnoliopsida</taxon>
        <taxon>eudicotyledons</taxon>
        <taxon>Gunneridae</taxon>
        <taxon>Pentapetalae</taxon>
        <taxon>rosids</taxon>
        <taxon>malvids</taxon>
        <taxon>Malvales</taxon>
        <taxon>Malvaceae</taxon>
        <taxon>Malvoideae</taxon>
        <taxon>Gossypium</taxon>
    </lineage>
</organism>
<dbReference type="AlphaFoldDB" id="A0A7J9IVS4"/>
<keyword evidence="2" id="KW-1185">Reference proteome</keyword>
<sequence>MASFLKYCFCVNRALLCDGMCFQVRCCEHILNLVVKVCLELVDDVVGKILNEIKYIKKSRIRRKRFYNVANKSFHLNLTKKLCQDVCACEMEFYLFDA</sequence>
<evidence type="ECO:0000313" key="2">
    <source>
        <dbReference type="Proteomes" id="UP000593575"/>
    </source>
</evidence>
<evidence type="ECO:0000313" key="1">
    <source>
        <dbReference type="EMBL" id="MBA0825953.1"/>
    </source>
</evidence>
<gene>
    <name evidence="1" type="ORF">Goarm_010852</name>
</gene>
<protein>
    <submittedName>
        <fullName evidence="1">Uncharacterized protein</fullName>
    </submittedName>
</protein>
<accession>A0A7J9IVS4</accession>
<reference evidence="1 2" key="1">
    <citation type="journal article" date="2019" name="Genome Biol. Evol.">
        <title>Insights into the evolution of the New World diploid cottons (Gossypium, subgenus Houzingenia) based on genome sequencing.</title>
        <authorList>
            <person name="Grover C.E."/>
            <person name="Arick M.A. 2nd"/>
            <person name="Thrash A."/>
            <person name="Conover J.L."/>
            <person name="Sanders W.S."/>
            <person name="Peterson D.G."/>
            <person name="Frelichowski J.E."/>
            <person name="Scheffler J.A."/>
            <person name="Scheffler B.E."/>
            <person name="Wendel J.F."/>
        </authorList>
    </citation>
    <scope>NUCLEOTIDE SEQUENCE [LARGE SCALE GENOMIC DNA]</scope>
    <source>
        <strain evidence="1">6</strain>
        <tissue evidence="1">Leaf</tissue>
    </source>
</reference>
<dbReference type="EMBL" id="JABFAE010000004">
    <property type="protein sequence ID" value="MBA0825953.1"/>
    <property type="molecule type" value="Genomic_DNA"/>
</dbReference>
<dbReference type="PANTHER" id="PTHR46481">
    <property type="entry name" value="ZINC FINGER BED DOMAIN-CONTAINING PROTEIN 4"/>
    <property type="match status" value="1"/>
</dbReference>
<name>A0A7J9IVS4_9ROSI</name>
<dbReference type="Proteomes" id="UP000593575">
    <property type="component" value="Unassembled WGS sequence"/>
</dbReference>
<dbReference type="PANTHER" id="PTHR46481:SF6">
    <property type="entry name" value="ZINC FINGER BED DOMAIN-CONTAINING PROTEIN RICESLEEPER 2-LIKE"/>
    <property type="match status" value="1"/>
</dbReference>
<proteinExistence type="predicted"/>
<dbReference type="InterPro" id="IPR052035">
    <property type="entry name" value="ZnF_BED_domain_contain"/>
</dbReference>
<comment type="caution">
    <text evidence="1">The sequence shown here is derived from an EMBL/GenBank/DDBJ whole genome shotgun (WGS) entry which is preliminary data.</text>
</comment>